<reference evidence="2 3" key="1">
    <citation type="submission" date="2019-05" db="EMBL/GenBank/DDBJ databases">
        <title>Mikania micrantha, genome provides insights into the molecular mechanism of rapid growth.</title>
        <authorList>
            <person name="Liu B."/>
        </authorList>
    </citation>
    <scope>NUCLEOTIDE SEQUENCE [LARGE SCALE GENOMIC DNA]</scope>
    <source>
        <strain evidence="2">NLD-2019</strain>
        <tissue evidence="2">Leaf</tissue>
    </source>
</reference>
<dbReference type="EMBL" id="SZYD01000016">
    <property type="protein sequence ID" value="KAD3337842.1"/>
    <property type="molecule type" value="Genomic_DNA"/>
</dbReference>
<feature type="compositionally biased region" description="Polar residues" evidence="1">
    <location>
        <begin position="54"/>
        <end position="66"/>
    </location>
</feature>
<dbReference type="AlphaFoldDB" id="A0A5N6MBM9"/>
<evidence type="ECO:0000313" key="3">
    <source>
        <dbReference type="Proteomes" id="UP000326396"/>
    </source>
</evidence>
<sequence>MEIQLTAEPSPPSLLFLSAENKTAPTLFPSFYSLQIQPPSSTLSFLVTASTEAESQQQWKGGSHQQPAREPPASAPFC</sequence>
<evidence type="ECO:0000256" key="1">
    <source>
        <dbReference type="SAM" id="MobiDB-lite"/>
    </source>
</evidence>
<feature type="compositionally biased region" description="Pro residues" evidence="1">
    <location>
        <begin position="69"/>
        <end position="78"/>
    </location>
</feature>
<dbReference type="Proteomes" id="UP000326396">
    <property type="component" value="Linkage Group LG6"/>
</dbReference>
<evidence type="ECO:0000313" key="2">
    <source>
        <dbReference type="EMBL" id="KAD3337842.1"/>
    </source>
</evidence>
<gene>
    <name evidence="2" type="ORF">E3N88_33363</name>
</gene>
<comment type="caution">
    <text evidence="2">The sequence shown here is derived from an EMBL/GenBank/DDBJ whole genome shotgun (WGS) entry which is preliminary data.</text>
</comment>
<accession>A0A5N6MBM9</accession>
<proteinExistence type="predicted"/>
<protein>
    <submittedName>
        <fullName evidence="2">Uncharacterized protein</fullName>
    </submittedName>
</protein>
<name>A0A5N6MBM9_9ASTR</name>
<feature type="region of interest" description="Disordered" evidence="1">
    <location>
        <begin position="54"/>
        <end position="78"/>
    </location>
</feature>
<keyword evidence="3" id="KW-1185">Reference proteome</keyword>
<organism evidence="2 3">
    <name type="scientific">Mikania micrantha</name>
    <name type="common">bitter vine</name>
    <dbReference type="NCBI Taxonomy" id="192012"/>
    <lineage>
        <taxon>Eukaryota</taxon>
        <taxon>Viridiplantae</taxon>
        <taxon>Streptophyta</taxon>
        <taxon>Embryophyta</taxon>
        <taxon>Tracheophyta</taxon>
        <taxon>Spermatophyta</taxon>
        <taxon>Magnoliopsida</taxon>
        <taxon>eudicotyledons</taxon>
        <taxon>Gunneridae</taxon>
        <taxon>Pentapetalae</taxon>
        <taxon>asterids</taxon>
        <taxon>campanulids</taxon>
        <taxon>Asterales</taxon>
        <taxon>Asteraceae</taxon>
        <taxon>Asteroideae</taxon>
        <taxon>Heliantheae alliance</taxon>
        <taxon>Eupatorieae</taxon>
        <taxon>Mikania</taxon>
    </lineage>
</organism>